<dbReference type="GO" id="GO:0003677">
    <property type="term" value="F:DNA binding"/>
    <property type="evidence" value="ECO:0007669"/>
    <property type="project" value="UniProtKB-UniRule"/>
</dbReference>
<evidence type="ECO:0000256" key="1">
    <source>
        <dbReference type="ARBA" id="ARBA00023015"/>
    </source>
</evidence>
<dbReference type="AlphaFoldDB" id="A0A940NMZ0"/>
<protein>
    <submittedName>
        <fullName evidence="6">Forespore capture DNA-binding protein RefZ</fullName>
    </submittedName>
</protein>
<organism evidence="6 7">
    <name type="scientific">Gottfriedia endophytica</name>
    <dbReference type="NCBI Taxonomy" id="2820819"/>
    <lineage>
        <taxon>Bacteria</taxon>
        <taxon>Bacillati</taxon>
        <taxon>Bacillota</taxon>
        <taxon>Bacilli</taxon>
        <taxon>Bacillales</taxon>
        <taxon>Bacillaceae</taxon>
        <taxon>Gottfriedia</taxon>
    </lineage>
</organism>
<keyword evidence="2 4" id="KW-0238">DNA-binding</keyword>
<accession>A0A940NMZ0</accession>
<dbReference type="RefSeq" id="WP_209407625.1">
    <property type="nucleotide sequence ID" value="NZ_JAGIYQ010000022.1"/>
</dbReference>
<evidence type="ECO:0000256" key="2">
    <source>
        <dbReference type="ARBA" id="ARBA00023125"/>
    </source>
</evidence>
<dbReference type="PANTHER" id="PTHR47506">
    <property type="entry name" value="TRANSCRIPTIONAL REGULATORY PROTEIN"/>
    <property type="match status" value="1"/>
</dbReference>
<dbReference type="PANTHER" id="PTHR47506:SF1">
    <property type="entry name" value="HTH-TYPE TRANSCRIPTIONAL REGULATOR YJDC"/>
    <property type="match status" value="1"/>
</dbReference>
<dbReference type="PROSITE" id="PS50977">
    <property type="entry name" value="HTH_TETR_2"/>
    <property type="match status" value="1"/>
</dbReference>
<dbReference type="PRINTS" id="PR00455">
    <property type="entry name" value="HTHTETR"/>
</dbReference>
<dbReference type="SUPFAM" id="SSF46689">
    <property type="entry name" value="Homeodomain-like"/>
    <property type="match status" value="1"/>
</dbReference>
<evidence type="ECO:0000313" key="7">
    <source>
        <dbReference type="Proteomes" id="UP000682134"/>
    </source>
</evidence>
<evidence type="ECO:0000256" key="4">
    <source>
        <dbReference type="PROSITE-ProRule" id="PRU00335"/>
    </source>
</evidence>
<gene>
    <name evidence="6" type="primary">refZ</name>
    <name evidence="6" type="ORF">J5Y03_19245</name>
</gene>
<sequence>MELENLATKKKVIESAVTLFKVKGYHGTSIREIAARAKVNISSVSYYFNGKQGLLEEIIISFLEGYMKVCESIFSNDRNDEGNRLQQLMNVILEYHYDHRNEANVFYKELATDSIFIREIMSTYLTREKYNFEIIYEIHKKQTNSCRVPFTIFFVQLKSLITTPYLFPNYLSEVLYIRLDDPYFLQKYKEHISEWVSFVSNGIEERNLECIG</sequence>
<keyword evidence="1" id="KW-0805">Transcription regulation</keyword>
<dbReference type="InterPro" id="IPR009057">
    <property type="entry name" value="Homeodomain-like_sf"/>
</dbReference>
<dbReference type="Pfam" id="PF00440">
    <property type="entry name" value="TetR_N"/>
    <property type="match status" value="1"/>
</dbReference>
<dbReference type="Proteomes" id="UP000682134">
    <property type="component" value="Unassembled WGS sequence"/>
</dbReference>
<evidence type="ECO:0000313" key="6">
    <source>
        <dbReference type="EMBL" id="MBP0727287.1"/>
    </source>
</evidence>
<evidence type="ECO:0000259" key="5">
    <source>
        <dbReference type="PROSITE" id="PS50977"/>
    </source>
</evidence>
<proteinExistence type="predicted"/>
<evidence type="ECO:0000256" key="3">
    <source>
        <dbReference type="ARBA" id="ARBA00023163"/>
    </source>
</evidence>
<dbReference type="EMBL" id="JAGIYQ010000022">
    <property type="protein sequence ID" value="MBP0727287.1"/>
    <property type="molecule type" value="Genomic_DNA"/>
</dbReference>
<feature type="DNA-binding region" description="H-T-H motif" evidence="4">
    <location>
        <begin position="29"/>
        <end position="48"/>
    </location>
</feature>
<comment type="caution">
    <text evidence="6">The sequence shown here is derived from an EMBL/GenBank/DDBJ whole genome shotgun (WGS) entry which is preliminary data.</text>
</comment>
<keyword evidence="7" id="KW-1185">Reference proteome</keyword>
<feature type="domain" description="HTH tetR-type" evidence="5">
    <location>
        <begin position="6"/>
        <end position="66"/>
    </location>
</feature>
<keyword evidence="3" id="KW-0804">Transcription</keyword>
<dbReference type="InterPro" id="IPR001647">
    <property type="entry name" value="HTH_TetR"/>
</dbReference>
<name>A0A940NMZ0_9BACI</name>
<dbReference type="NCBIfam" id="NF037937">
    <property type="entry name" value="septum_RefZ"/>
    <property type="match status" value="1"/>
</dbReference>
<dbReference type="Gene3D" id="1.10.357.10">
    <property type="entry name" value="Tetracycline Repressor, domain 2"/>
    <property type="match status" value="1"/>
</dbReference>
<reference evidence="6" key="1">
    <citation type="submission" date="2021-04" db="EMBL/GenBank/DDBJ databases">
        <title>Genome seq and assembly of Bacillus sp.</title>
        <authorList>
            <person name="Chhetri G."/>
        </authorList>
    </citation>
    <scope>NUCLEOTIDE SEQUENCE</scope>
    <source>
        <strain evidence="6">RG28</strain>
    </source>
</reference>